<dbReference type="InterPro" id="IPR018247">
    <property type="entry name" value="EF_Hand_1_Ca_BS"/>
</dbReference>
<accession>A0A518AJH0</accession>
<dbReference type="PROSITE" id="PS00018">
    <property type="entry name" value="EF_HAND_1"/>
    <property type="match status" value="1"/>
</dbReference>
<sequence length="272" mass="27265" precursor="true">MSWKKLFSVTLVSVFLASTAAADPTASLTGVANGGNYDWTLSFTPDDTLFSTTVDGTGGSIATAFQIEVPTGEFVSVGTPTADFTGGTNPILDANPGMDPYAAGTTAGIASYTDVAFDLGLYTTGNVDALFVPLGSTIFTAAGTYDALTFTTSGSTVYAGGVIAQAGSEYTIDAFEASVGGGVLIGDADKNSFVETADFVSVANNLGVSGASPLVGDADDNGFVETADFVSVANNLGASAISGVSTTVVPEPTSLLMLGLSIAGIGFVARRK</sequence>
<dbReference type="NCBIfam" id="TIGR02595">
    <property type="entry name" value="PEP_CTERM"/>
    <property type="match status" value="1"/>
</dbReference>
<name>A0A518AJH0_9BACT</name>
<keyword evidence="1" id="KW-0732">Signal</keyword>
<dbReference type="KEGG" id="amuc:Pan181_10630"/>
<dbReference type="InterPro" id="IPR013424">
    <property type="entry name" value="Ice-binding_C"/>
</dbReference>
<protein>
    <submittedName>
        <fullName evidence="3">PEP-CTERM motif protein</fullName>
    </submittedName>
</protein>
<evidence type="ECO:0000256" key="1">
    <source>
        <dbReference type="SAM" id="SignalP"/>
    </source>
</evidence>
<reference evidence="3 4" key="1">
    <citation type="submission" date="2019-02" db="EMBL/GenBank/DDBJ databases">
        <title>Deep-cultivation of Planctomycetes and their phenomic and genomic characterization uncovers novel biology.</title>
        <authorList>
            <person name="Wiegand S."/>
            <person name="Jogler M."/>
            <person name="Boedeker C."/>
            <person name="Pinto D."/>
            <person name="Vollmers J."/>
            <person name="Rivas-Marin E."/>
            <person name="Kohn T."/>
            <person name="Peeters S.H."/>
            <person name="Heuer A."/>
            <person name="Rast P."/>
            <person name="Oberbeckmann S."/>
            <person name="Bunk B."/>
            <person name="Jeske O."/>
            <person name="Meyerdierks A."/>
            <person name="Storesund J.E."/>
            <person name="Kallscheuer N."/>
            <person name="Luecker S."/>
            <person name="Lage O.M."/>
            <person name="Pohl T."/>
            <person name="Merkel B.J."/>
            <person name="Hornburger P."/>
            <person name="Mueller R.-W."/>
            <person name="Bruemmer F."/>
            <person name="Labrenz M."/>
            <person name="Spormann A.M."/>
            <person name="Op den Camp H."/>
            <person name="Overmann J."/>
            <person name="Amann R."/>
            <person name="Jetten M.S.M."/>
            <person name="Mascher T."/>
            <person name="Medema M.H."/>
            <person name="Devos D.P."/>
            <person name="Kaster A.-K."/>
            <person name="Ovreas L."/>
            <person name="Rohde M."/>
            <person name="Galperin M.Y."/>
            <person name="Jogler C."/>
        </authorList>
    </citation>
    <scope>NUCLEOTIDE SEQUENCE [LARGE SCALE GENOMIC DNA]</scope>
    <source>
        <strain evidence="3 4">Pan181</strain>
    </source>
</reference>
<dbReference type="EMBL" id="CP036278">
    <property type="protein sequence ID" value="QDU54879.1"/>
    <property type="molecule type" value="Genomic_DNA"/>
</dbReference>
<dbReference type="Pfam" id="PF07589">
    <property type="entry name" value="PEP-CTERM"/>
    <property type="match status" value="1"/>
</dbReference>
<feature type="signal peptide" evidence="1">
    <location>
        <begin position="1"/>
        <end position="22"/>
    </location>
</feature>
<dbReference type="AlphaFoldDB" id="A0A518AJH0"/>
<dbReference type="Proteomes" id="UP000315750">
    <property type="component" value="Chromosome"/>
</dbReference>
<evidence type="ECO:0000313" key="3">
    <source>
        <dbReference type="EMBL" id="QDU54879.1"/>
    </source>
</evidence>
<dbReference type="RefSeq" id="WP_197528924.1">
    <property type="nucleotide sequence ID" value="NZ_CP036278.1"/>
</dbReference>
<evidence type="ECO:0000259" key="2">
    <source>
        <dbReference type="Pfam" id="PF07589"/>
    </source>
</evidence>
<feature type="domain" description="Ice-binding protein C-terminal" evidence="2">
    <location>
        <begin position="249"/>
        <end position="272"/>
    </location>
</feature>
<organism evidence="3 4">
    <name type="scientific">Aeoliella mucimassa</name>
    <dbReference type="NCBI Taxonomy" id="2527972"/>
    <lineage>
        <taxon>Bacteria</taxon>
        <taxon>Pseudomonadati</taxon>
        <taxon>Planctomycetota</taxon>
        <taxon>Planctomycetia</taxon>
        <taxon>Pirellulales</taxon>
        <taxon>Lacipirellulaceae</taxon>
        <taxon>Aeoliella</taxon>
    </lineage>
</organism>
<keyword evidence="4" id="KW-1185">Reference proteome</keyword>
<evidence type="ECO:0000313" key="4">
    <source>
        <dbReference type="Proteomes" id="UP000315750"/>
    </source>
</evidence>
<proteinExistence type="predicted"/>
<gene>
    <name evidence="3" type="ORF">Pan181_10630</name>
</gene>
<feature type="chain" id="PRO_5021883773" evidence="1">
    <location>
        <begin position="23"/>
        <end position="272"/>
    </location>
</feature>